<evidence type="ECO:0000313" key="3">
    <source>
        <dbReference type="Proteomes" id="UP000801864"/>
    </source>
</evidence>
<feature type="region of interest" description="Disordered" evidence="1">
    <location>
        <begin position="281"/>
        <end position="305"/>
    </location>
</feature>
<dbReference type="EMBL" id="QLNT01000024">
    <property type="protein sequence ID" value="KAF3060126.1"/>
    <property type="molecule type" value="Genomic_DNA"/>
</dbReference>
<comment type="caution">
    <text evidence="2">The sequence shown here is derived from an EMBL/GenBank/DDBJ whole genome shotgun (WGS) entry which is preliminary data.</text>
</comment>
<proteinExistence type="predicted"/>
<feature type="compositionally biased region" description="Basic and acidic residues" evidence="1">
    <location>
        <begin position="156"/>
        <end position="170"/>
    </location>
</feature>
<name>A0A9P4X5K1_9HYPO</name>
<dbReference type="AlphaFoldDB" id="A0A9P4X5K1"/>
<dbReference type="InterPro" id="IPR021833">
    <property type="entry name" value="DUF3425"/>
</dbReference>
<keyword evidence="3" id="KW-1185">Reference proteome</keyword>
<dbReference type="PANTHER" id="PTHR37012:SF2">
    <property type="entry name" value="BZIP DOMAIN-CONTAINING PROTEIN-RELATED"/>
    <property type="match status" value="1"/>
</dbReference>
<dbReference type="Gene3D" id="1.20.5.170">
    <property type="match status" value="1"/>
</dbReference>
<dbReference type="Pfam" id="PF11905">
    <property type="entry name" value="DUF3425"/>
    <property type="match status" value="1"/>
</dbReference>
<protein>
    <recommendedName>
        <fullName evidence="4">BZIP transcription factor</fullName>
    </recommendedName>
</protein>
<feature type="compositionally biased region" description="Polar residues" evidence="1">
    <location>
        <begin position="283"/>
        <end position="294"/>
    </location>
</feature>
<feature type="region of interest" description="Disordered" evidence="1">
    <location>
        <begin position="72"/>
        <end position="170"/>
    </location>
</feature>
<feature type="region of interest" description="Disordered" evidence="1">
    <location>
        <begin position="410"/>
        <end position="439"/>
    </location>
</feature>
<dbReference type="PANTHER" id="PTHR37012">
    <property type="entry name" value="B-ZIP TRANSCRIPTION FACTOR (EUROFUNG)-RELATED"/>
    <property type="match status" value="1"/>
</dbReference>
<evidence type="ECO:0000256" key="1">
    <source>
        <dbReference type="SAM" id="MobiDB-lite"/>
    </source>
</evidence>
<dbReference type="Proteomes" id="UP000801864">
    <property type="component" value="Unassembled WGS sequence"/>
</dbReference>
<organism evidence="2 3">
    <name type="scientific">Trichoderma lentiforme</name>
    <dbReference type="NCBI Taxonomy" id="1567552"/>
    <lineage>
        <taxon>Eukaryota</taxon>
        <taxon>Fungi</taxon>
        <taxon>Dikarya</taxon>
        <taxon>Ascomycota</taxon>
        <taxon>Pezizomycotina</taxon>
        <taxon>Sordariomycetes</taxon>
        <taxon>Hypocreomycetidae</taxon>
        <taxon>Hypocreales</taxon>
        <taxon>Hypocreaceae</taxon>
        <taxon>Trichoderma</taxon>
    </lineage>
</organism>
<accession>A0A9P4X5K1</accession>
<evidence type="ECO:0000313" key="2">
    <source>
        <dbReference type="EMBL" id="KAF3060126.1"/>
    </source>
</evidence>
<gene>
    <name evidence="2" type="ORF">CFAM422_011361</name>
</gene>
<dbReference type="CDD" id="cd14688">
    <property type="entry name" value="bZIP_YAP"/>
    <property type="match status" value="1"/>
</dbReference>
<reference evidence="2 3" key="1">
    <citation type="submission" date="2018-06" db="EMBL/GenBank/DDBJ databases">
        <title>Genome analysis of cellulolytic fungus Trichoderma lentiforme CFAM-422.</title>
        <authorList>
            <person name="Steindorff A.S."/>
            <person name="Formighieri E.F."/>
            <person name="Midorikawa G.E.O."/>
            <person name="Tamietti M.S."/>
            <person name="Ramos E.Z."/>
            <person name="Silva A.S."/>
            <person name="Bon E.P.S."/>
            <person name="Mendes T.D."/>
            <person name="Damaso M.C.T."/>
            <person name="Favaro L.C.L."/>
        </authorList>
    </citation>
    <scope>NUCLEOTIDE SEQUENCE [LARGE SCALE GENOMIC DNA]</scope>
    <source>
        <strain evidence="2 3">CFAM-422</strain>
    </source>
</reference>
<sequence>MPRQDSILQAASSNYQPPQYIHLVAEARGINAAGSGQAPVYSADAEDGWPARCWQFPEYHHTLHMDLGSVRRGGISPGAGDSVESGSPTEGIKHEAEATAPSLTSATAMPNGAGAGASGAADAMETTEAEEVENVTKKRKTGSGSRGVANLTPEQLAKKRANDREAQRAIRERTKNQIERLERRIHELEAQKPYQDLQAVVRAKEVIEAENAEIKRRLASIIGMLQPLVGSNMPGISPALPYATTPIPMTTTSNIAYHPAASATSSSPAAGMVDPIRQAAQPPLQSWQSGGSSTPPAPRQPSLTDAVDEGTQALLERQGQALRHGLDFEQGRFDLNVVIDPAQAIPKLQRGVNGAQDTAEYHHVPMKHDWTQVNPTYAPQARPVPAWESPISIPSATSDTTPAIASALGITRQSSVTSQPGPASGPTSDPSPPMVPAVPYPTAQAAVPEALPQFSRPLRNCSPTCPLDALLLDFLSERQQRAAEGYEPSEVSGPRYPSVSSLLNPANSKFSHPVSRVFTDIITKFPEVSGLPEKVAILYLMFLYMRWQIYPTKENLERLPPWIHPLPCQYEIPHAAWMDFLPYPAMRERVIRAENPDLFYFDNFFLPFTSTFSVSWPYEEAHTLLRNPDSDEIMINPVFESHMRNLDNWKLGRLFAESFPMLADTCQYWPDANGQENAK</sequence>
<feature type="compositionally biased region" description="Pro residues" evidence="1">
    <location>
        <begin position="429"/>
        <end position="439"/>
    </location>
</feature>
<feature type="compositionally biased region" description="Polar residues" evidence="1">
    <location>
        <begin position="411"/>
        <end position="428"/>
    </location>
</feature>
<evidence type="ECO:0008006" key="4">
    <source>
        <dbReference type="Google" id="ProtNLM"/>
    </source>
</evidence>